<reference evidence="3 4" key="1">
    <citation type="journal article" date="2016" name="Genome Announc.">
        <title>Draft Whole-Genome Sequence of Trichoderma gamsii T6085, a Promising Biocontrol Agent of Fusarium Head Blight on Wheat.</title>
        <authorList>
            <person name="Baroncelli R."/>
            <person name="Zapparata A."/>
            <person name="Piaggeschi G."/>
            <person name="Sarrocco S."/>
            <person name="Vannacci G."/>
        </authorList>
    </citation>
    <scope>NUCLEOTIDE SEQUENCE [LARGE SCALE GENOMIC DNA]</scope>
    <source>
        <strain evidence="3 4">T6085</strain>
    </source>
</reference>
<evidence type="ECO:0000256" key="1">
    <source>
        <dbReference type="SAM" id="Phobius"/>
    </source>
</evidence>
<feature type="signal peptide" evidence="2">
    <location>
        <begin position="1"/>
        <end position="23"/>
    </location>
</feature>
<keyword evidence="2" id="KW-0732">Signal</keyword>
<dbReference type="EMBL" id="JPDN02000016">
    <property type="protein sequence ID" value="PON25814.1"/>
    <property type="molecule type" value="Genomic_DNA"/>
</dbReference>
<keyword evidence="4" id="KW-1185">Reference proteome</keyword>
<protein>
    <submittedName>
        <fullName evidence="3">Uncharacterized protein</fullName>
    </submittedName>
</protein>
<dbReference type="RefSeq" id="XP_018663397.1">
    <property type="nucleotide sequence ID" value="XM_018803359.1"/>
</dbReference>
<dbReference type="STRING" id="398673.A0A2P4ZNH8"/>
<comment type="caution">
    <text evidence="3">The sequence shown here is derived from an EMBL/GenBank/DDBJ whole genome shotgun (WGS) entry which is preliminary data.</text>
</comment>
<proteinExistence type="predicted"/>
<gene>
    <name evidence="3" type="ORF">TGAM01_v205251</name>
</gene>
<keyword evidence="1" id="KW-0472">Membrane</keyword>
<evidence type="ECO:0000313" key="4">
    <source>
        <dbReference type="Proteomes" id="UP000054821"/>
    </source>
</evidence>
<keyword evidence="1" id="KW-0812">Transmembrane</keyword>
<organism evidence="3 4">
    <name type="scientific">Trichoderma gamsii</name>
    <dbReference type="NCBI Taxonomy" id="398673"/>
    <lineage>
        <taxon>Eukaryota</taxon>
        <taxon>Fungi</taxon>
        <taxon>Dikarya</taxon>
        <taxon>Ascomycota</taxon>
        <taxon>Pezizomycotina</taxon>
        <taxon>Sordariomycetes</taxon>
        <taxon>Hypocreomycetidae</taxon>
        <taxon>Hypocreales</taxon>
        <taxon>Hypocreaceae</taxon>
        <taxon>Trichoderma</taxon>
    </lineage>
</organism>
<sequence length="194" mass="20469">MSSYLITLVTAAISLAAISGASQCYLPDGHLAGDYGFNFEPCNGKNTTWQQCCFPGDICTRNGLYLPQLDCCYDGSAQYHLSDNSRAKTGADTSGEVGGKKNRATIGAVVGGALGGLALIGGAVGVWLYLRKKRNMREKESAAQNEISGLPETKQVLEMGADSVTGQKCTAEADMKDHPTVVEMDSTVVYELGA</sequence>
<feature type="transmembrane region" description="Helical" evidence="1">
    <location>
        <begin position="106"/>
        <end position="130"/>
    </location>
</feature>
<feature type="chain" id="PRO_5015108268" evidence="2">
    <location>
        <begin position="24"/>
        <end position="194"/>
    </location>
</feature>
<dbReference type="AlphaFoldDB" id="A0A2P4ZNH8"/>
<accession>A0A2P4ZNH8</accession>
<evidence type="ECO:0000313" key="3">
    <source>
        <dbReference type="EMBL" id="PON25814.1"/>
    </source>
</evidence>
<evidence type="ECO:0000256" key="2">
    <source>
        <dbReference type="SAM" id="SignalP"/>
    </source>
</evidence>
<dbReference type="Proteomes" id="UP000054821">
    <property type="component" value="Unassembled WGS sequence"/>
</dbReference>
<name>A0A2P4ZNH8_9HYPO</name>
<keyword evidence="1" id="KW-1133">Transmembrane helix</keyword>
<dbReference type="GeneID" id="29983442"/>